<name>A0ABQ4EF69_9ACTN</name>
<feature type="domain" description="Effector-associated" evidence="2">
    <location>
        <begin position="24"/>
        <end position="98"/>
    </location>
</feature>
<feature type="domain" description="vWA-MoxR associated protein C-terminal" evidence="3">
    <location>
        <begin position="251"/>
        <end position="472"/>
    </location>
</feature>
<sequence length="493" mass="54151">MDRGPASVSTYSPAWVSESLPRIVGAFERIDLVAESAVRTRILGLVELELQAEDPSRTLTVVRFSERRMDLVSITEACLRIPGGVRALRAVVILLCGGGSGPASHFVDECDRAIEREPGLLRDEDRAALLDLLDGISMRGDVDVPALFAEATGPAPTQTTVALLHGAVRQLERRGTAVHLFRFLELVSAHSTEADAGDGLRAWIDAHLTLVEPHRHAEVIDLRRQLAGRAVGGSVRTSLLVRVEPLEDETYSVLAWLGQTDSVFGPNLGPEDVVTLPELQQWLRQLIHRYAHGALHPQRRPMIEFILPSSHFNEPVDTWQLLDGQRLGVQYQVTVRPMTRSLSAGELLNDRWKTLVAGVNAESPAPDSMCWVDSTVEPLPDELVCPPWAWLAVTCPLISTTAGADALLDTGAPVAAWLRGSQPTEVRRTVLAGLGKGRLVTQLPDAVRKFREYGWRNPNDHRRDLVLLWDDPTRPPPPPHPVAAPQPKDVPLT</sequence>
<dbReference type="Pfam" id="PF20028">
    <property type="entry name" value="VMAP-C"/>
    <property type="match status" value="1"/>
</dbReference>
<dbReference type="InterPro" id="IPR045450">
    <property type="entry name" value="VMAP_C"/>
</dbReference>
<gene>
    <name evidence="4" type="ORF">Pen02_82410</name>
</gene>
<dbReference type="Pfam" id="PF19956">
    <property type="entry name" value="EAD2"/>
    <property type="match status" value="1"/>
</dbReference>
<evidence type="ECO:0000256" key="1">
    <source>
        <dbReference type="SAM" id="MobiDB-lite"/>
    </source>
</evidence>
<evidence type="ECO:0000313" key="4">
    <source>
        <dbReference type="EMBL" id="GIG93305.1"/>
    </source>
</evidence>
<evidence type="ECO:0000259" key="2">
    <source>
        <dbReference type="Pfam" id="PF19956"/>
    </source>
</evidence>
<dbReference type="InterPro" id="IPR045431">
    <property type="entry name" value="EAD2"/>
</dbReference>
<comment type="caution">
    <text evidence="4">The sequence shown here is derived from an EMBL/GenBank/DDBJ whole genome shotgun (WGS) entry which is preliminary data.</text>
</comment>
<organism evidence="4 5">
    <name type="scientific">Plantactinospora endophytica</name>
    <dbReference type="NCBI Taxonomy" id="673535"/>
    <lineage>
        <taxon>Bacteria</taxon>
        <taxon>Bacillati</taxon>
        <taxon>Actinomycetota</taxon>
        <taxon>Actinomycetes</taxon>
        <taxon>Micromonosporales</taxon>
        <taxon>Micromonosporaceae</taxon>
        <taxon>Plantactinospora</taxon>
    </lineage>
</organism>
<keyword evidence="5" id="KW-1185">Reference proteome</keyword>
<feature type="compositionally biased region" description="Pro residues" evidence="1">
    <location>
        <begin position="474"/>
        <end position="484"/>
    </location>
</feature>
<evidence type="ECO:0000313" key="5">
    <source>
        <dbReference type="Proteomes" id="UP000646749"/>
    </source>
</evidence>
<feature type="region of interest" description="Disordered" evidence="1">
    <location>
        <begin position="470"/>
        <end position="493"/>
    </location>
</feature>
<dbReference type="Proteomes" id="UP000646749">
    <property type="component" value="Unassembled WGS sequence"/>
</dbReference>
<protein>
    <submittedName>
        <fullName evidence="4">Uncharacterized protein</fullName>
    </submittedName>
</protein>
<proteinExistence type="predicted"/>
<reference evidence="4 5" key="1">
    <citation type="submission" date="2021-01" db="EMBL/GenBank/DDBJ databases">
        <title>Whole genome shotgun sequence of Plantactinospora endophytica NBRC 110450.</title>
        <authorList>
            <person name="Komaki H."/>
            <person name="Tamura T."/>
        </authorList>
    </citation>
    <scope>NUCLEOTIDE SEQUENCE [LARGE SCALE GENOMIC DNA]</scope>
    <source>
        <strain evidence="4 5">NBRC 110450</strain>
    </source>
</reference>
<accession>A0ABQ4EF69</accession>
<dbReference type="EMBL" id="BONW01000058">
    <property type="protein sequence ID" value="GIG93305.1"/>
    <property type="molecule type" value="Genomic_DNA"/>
</dbReference>
<evidence type="ECO:0000259" key="3">
    <source>
        <dbReference type="Pfam" id="PF20028"/>
    </source>
</evidence>